<name>A0A344PNH1_9RHOB</name>
<reference evidence="3" key="1">
    <citation type="submission" date="2018-07" db="EMBL/GenBank/DDBJ databases">
        <title>Genome sequencing of Paracoccus sp. SC2-6.</title>
        <authorList>
            <person name="Heo J."/>
            <person name="Kim S.-J."/>
            <person name="Kwon S.-W."/>
        </authorList>
    </citation>
    <scope>NUCLEOTIDE SEQUENCE [LARGE SCALE GENOMIC DNA]</scope>
    <source>
        <strain evidence="3">SC2-6</strain>
    </source>
</reference>
<dbReference type="InterPro" id="IPR029058">
    <property type="entry name" value="AB_hydrolase_fold"/>
</dbReference>
<gene>
    <name evidence="2" type="ORF">DRW48_15685</name>
</gene>
<dbReference type="PANTHER" id="PTHR43798:SF33">
    <property type="entry name" value="HYDROLASE, PUTATIVE (AFU_ORTHOLOGUE AFUA_2G14860)-RELATED"/>
    <property type="match status" value="1"/>
</dbReference>
<evidence type="ECO:0000259" key="1">
    <source>
        <dbReference type="Pfam" id="PF00561"/>
    </source>
</evidence>
<evidence type="ECO:0000313" key="2">
    <source>
        <dbReference type="EMBL" id="AXC50926.1"/>
    </source>
</evidence>
<dbReference type="GO" id="GO:0016787">
    <property type="term" value="F:hydrolase activity"/>
    <property type="evidence" value="ECO:0007669"/>
    <property type="project" value="UniProtKB-KW"/>
</dbReference>
<dbReference type="RefSeq" id="WP_114077214.1">
    <property type="nucleotide sequence ID" value="NZ_CP030918.1"/>
</dbReference>
<dbReference type="PRINTS" id="PR00111">
    <property type="entry name" value="ABHYDROLASE"/>
</dbReference>
<dbReference type="Pfam" id="PF00561">
    <property type="entry name" value="Abhydrolase_1"/>
    <property type="match status" value="1"/>
</dbReference>
<dbReference type="AlphaFoldDB" id="A0A344PNH1"/>
<sequence>MSGYFSGFSLHSIDAGDGPIRLRVGGSGPAVMLLHGHPRTHATWDRVAVDLARDFTVICPDLPGFGGSFQPIDMPDHAGSSKRAKAAALARLMTRLGHERFFLAGHDRGAPTAFRLAMDHPHRVSALAQLDGIPIIEHLERADWRFARDWWHWFFYAQPAKPEGAIAADPEAWYAPGPRPHVAPEAQAEWLAAIRDPAVVHGMIEDYRAGLTVDHIHDRADRDARRRLGCLVTVLWSLRDDLAAIYGDPLAIWRAWADEVSGHGIDSTHHMAEEAPEAVADALRRAFQAREYMPS</sequence>
<feature type="domain" description="AB hydrolase-1" evidence="1">
    <location>
        <begin position="29"/>
        <end position="161"/>
    </location>
</feature>
<dbReference type="Proteomes" id="UP000252023">
    <property type="component" value="Chromosome"/>
</dbReference>
<dbReference type="OrthoDB" id="9804723at2"/>
<evidence type="ECO:0000313" key="3">
    <source>
        <dbReference type="Proteomes" id="UP000252023"/>
    </source>
</evidence>
<protein>
    <submittedName>
        <fullName evidence="2">Alpha/beta hydrolase</fullName>
    </submittedName>
</protein>
<dbReference type="KEGG" id="pars:DRW48_15685"/>
<dbReference type="GO" id="GO:0016020">
    <property type="term" value="C:membrane"/>
    <property type="evidence" value="ECO:0007669"/>
    <property type="project" value="TreeGrafter"/>
</dbReference>
<dbReference type="SUPFAM" id="SSF53474">
    <property type="entry name" value="alpha/beta-Hydrolases"/>
    <property type="match status" value="1"/>
</dbReference>
<dbReference type="InterPro" id="IPR050266">
    <property type="entry name" value="AB_hydrolase_sf"/>
</dbReference>
<dbReference type="InterPro" id="IPR000073">
    <property type="entry name" value="AB_hydrolase_1"/>
</dbReference>
<keyword evidence="2" id="KW-0378">Hydrolase</keyword>
<dbReference type="EMBL" id="CP030918">
    <property type="protein sequence ID" value="AXC50926.1"/>
    <property type="molecule type" value="Genomic_DNA"/>
</dbReference>
<dbReference type="PANTHER" id="PTHR43798">
    <property type="entry name" value="MONOACYLGLYCEROL LIPASE"/>
    <property type="match status" value="1"/>
</dbReference>
<accession>A0A344PNH1</accession>
<dbReference type="Gene3D" id="3.40.50.1820">
    <property type="entry name" value="alpha/beta hydrolase"/>
    <property type="match status" value="1"/>
</dbReference>
<keyword evidence="3" id="KW-1185">Reference proteome</keyword>
<proteinExistence type="predicted"/>
<organism evidence="2 3">
    <name type="scientific">Paracoccus suum</name>
    <dbReference type="NCBI Taxonomy" id="2259340"/>
    <lineage>
        <taxon>Bacteria</taxon>
        <taxon>Pseudomonadati</taxon>
        <taxon>Pseudomonadota</taxon>
        <taxon>Alphaproteobacteria</taxon>
        <taxon>Rhodobacterales</taxon>
        <taxon>Paracoccaceae</taxon>
        <taxon>Paracoccus</taxon>
    </lineage>
</organism>